<feature type="compositionally biased region" description="Polar residues" evidence="4">
    <location>
        <begin position="213"/>
        <end position="231"/>
    </location>
</feature>
<dbReference type="SUPFAM" id="SSF55200">
    <property type="entry name" value="Translation initiation factor IF3, C-terminal domain"/>
    <property type="match status" value="1"/>
</dbReference>
<comment type="similarity">
    <text evidence="1">Belongs to the IF-3 family.</text>
</comment>
<evidence type="ECO:0000256" key="2">
    <source>
        <dbReference type="ARBA" id="ARBA00022540"/>
    </source>
</evidence>
<dbReference type="InterPro" id="IPR001288">
    <property type="entry name" value="Translation_initiation_fac_3"/>
</dbReference>
<feature type="region of interest" description="Disordered" evidence="4">
    <location>
        <begin position="209"/>
        <end position="231"/>
    </location>
</feature>
<reference evidence="5 6" key="1">
    <citation type="journal article" date="2011" name="Science">
        <title>Comparative functional genomics of the fission yeasts.</title>
        <authorList>
            <person name="Rhind N."/>
            <person name="Chen Z."/>
            <person name="Yassour M."/>
            <person name="Thompson D.A."/>
            <person name="Haas B.J."/>
            <person name="Habib N."/>
            <person name="Wapinski I."/>
            <person name="Roy S."/>
            <person name="Lin M.F."/>
            <person name="Heiman D.I."/>
            <person name="Young S.K."/>
            <person name="Furuya K."/>
            <person name="Guo Y."/>
            <person name="Pidoux A."/>
            <person name="Chen H.M."/>
            <person name="Robbertse B."/>
            <person name="Goldberg J.M."/>
            <person name="Aoki K."/>
            <person name="Bayne E.H."/>
            <person name="Berlin A.M."/>
            <person name="Desjardins C.A."/>
            <person name="Dobbs E."/>
            <person name="Dukaj L."/>
            <person name="Fan L."/>
            <person name="FitzGerald M.G."/>
            <person name="French C."/>
            <person name="Gujja S."/>
            <person name="Hansen K."/>
            <person name="Keifenheim D."/>
            <person name="Levin J.Z."/>
            <person name="Mosher R.A."/>
            <person name="Mueller C.A."/>
            <person name="Pfiffner J."/>
            <person name="Priest M."/>
            <person name="Russ C."/>
            <person name="Smialowska A."/>
            <person name="Swoboda P."/>
            <person name="Sykes S.M."/>
            <person name="Vaughn M."/>
            <person name="Vengrova S."/>
            <person name="Yoder R."/>
            <person name="Zeng Q."/>
            <person name="Allshire R."/>
            <person name="Baulcombe D."/>
            <person name="Birren B.W."/>
            <person name="Brown W."/>
            <person name="Ekwall K."/>
            <person name="Kellis M."/>
            <person name="Leatherwood J."/>
            <person name="Levin H."/>
            <person name="Margalit H."/>
            <person name="Martienssen R."/>
            <person name="Nieduszynski C.A."/>
            <person name="Spatafora J.W."/>
            <person name="Friedman N."/>
            <person name="Dalgaard J.Z."/>
            <person name="Baumann P."/>
            <person name="Niki H."/>
            <person name="Regev A."/>
            <person name="Nusbaum C."/>
        </authorList>
    </citation>
    <scope>NUCLEOTIDE SEQUENCE [LARGE SCALE GENOMIC DNA]</scope>
    <source>
        <strain evidence="6">yFS286</strain>
    </source>
</reference>
<keyword evidence="2 5" id="KW-0396">Initiation factor</keyword>
<dbReference type="Gene3D" id="3.30.110.10">
    <property type="entry name" value="Translation initiation factor 3 (IF-3), C-terminal domain"/>
    <property type="match status" value="1"/>
</dbReference>
<evidence type="ECO:0000256" key="3">
    <source>
        <dbReference type="ARBA" id="ARBA00022917"/>
    </source>
</evidence>
<evidence type="ECO:0000256" key="4">
    <source>
        <dbReference type="SAM" id="MobiDB-lite"/>
    </source>
</evidence>
<evidence type="ECO:0000256" key="1">
    <source>
        <dbReference type="ARBA" id="ARBA00005439"/>
    </source>
</evidence>
<evidence type="ECO:0000313" key="5">
    <source>
        <dbReference type="EMBL" id="EPX75029.1"/>
    </source>
</evidence>
<dbReference type="OMA" id="EHPICVY"/>
<dbReference type="GeneID" id="25031485"/>
<organism evidence="5 6">
    <name type="scientific">Schizosaccharomyces octosporus (strain yFS286)</name>
    <name type="common">Fission yeast</name>
    <name type="synonym">Octosporomyces octosporus</name>
    <dbReference type="NCBI Taxonomy" id="483514"/>
    <lineage>
        <taxon>Eukaryota</taxon>
        <taxon>Fungi</taxon>
        <taxon>Dikarya</taxon>
        <taxon>Ascomycota</taxon>
        <taxon>Taphrinomycotina</taxon>
        <taxon>Schizosaccharomycetes</taxon>
        <taxon>Schizosaccharomycetales</taxon>
        <taxon>Schizosaccharomycetaceae</taxon>
        <taxon>Schizosaccharomyces</taxon>
    </lineage>
</organism>
<dbReference type="PANTHER" id="PTHR10938">
    <property type="entry name" value="TRANSLATION INITIATION FACTOR IF-3"/>
    <property type="match status" value="1"/>
</dbReference>
<protein>
    <submittedName>
        <fullName evidence="5">Translation initiation factor</fullName>
    </submittedName>
</protein>
<dbReference type="RefSeq" id="XP_013016455.1">
    <property type="nucleotide sequence ID" value="XM_013161001.1"/>
</dbReference>
<dbReference type="InterPro" id="IPR036788">
    <property type="entry name" value="T_IF-3_C_sf"/>
</dbReference>
<accession>S9RM55</accession>
<gene>
    <name evidence="5" type="ORF">SOCG_02508</name>
</gene>
<keyword evidence="3" id="KW-0648">Protein biosynthesis</keyword>
<dbReference type="VEuPathDB" id="FungiDB:SOCG_02508"/>
<sequence>MIMLRNLLFRRTIIRPSYVTFNSPWQRIYSVRYFHCSFVSRTDVSESLQEYFKGRINESIASDYVFMRMKDEGRPNKLIWCSLHQAISNARDMGDHAVLKVADRSENVEHPICVYAPIQLLTSKQNEKAVQEDKIRRSKHKSKTRLRYILLSWRIDNNDLKRKLKGAEKFLQSGISVEIHIEGKKNTPPASSEQKKEVLDAISQLNRIAKESTPPSISKNSATFYYQGSEN</sequence>
<proteinExistence type="inferred from homology"/>
<keyword evidence="6" id="KW-1185">Reference proteome</keyword>
<dbReference type="OrthoDB" id="21573at2759"/>
<dbReference type="PANTHER" id="PTHR10938:SF0">
    <property type="entry name" value="TRANSLATION INITIATION FACTOR IF-3, MITOCHONDRIAL"/>
    <property type="match status" value="1"/>
</dbReference>
<evidence type="ECO:0000313" key="6">
    <source>
        <dbReference type="Proteomes" id="UP000016088"/>
    </source>
</evidence>
<dbReference type="GO" id="GO:0003743">
    <property type="term" value="F:translation initiation factor activity"/>
    <property type="evidence" value="ECO:0007669"/>
    <property type="project" value="UniProtKB-KW"/>
</dbReference>
<dbReference type="GO" id="GO:0043022">
    <property type="term" value="F:ribosome binding"/>
    <property type="evidence" value="ECO:0007669"/>
    <property type="project" value="TreeGrafter"/>
</dbReference>
<dbReference type="HOGENOM" id="CLU_1200408_0_0_1"/>
<name>S9RM55_SCHOY</name>
<dbReference type="GO" id="GO:0005739">
    <property type="term" value="C:mitochondrion"/>
    <property type="evidence" value="ECO:0007669"/>
    <property type="project" value="TreeGrafter"/>
</dbReference>
<dbReference type="EMBL" id="KE503206">
    <property type="protein sequence ID" value="EPX75029.1"/>
    <property type="molecule type" value="Genomic_DNA"/>
</dbReference>
<dbReference type="GO" id="GO:0070124">
    <property type="term" value="P:mitochondrial translational initiation"/>
    <property type="evidence" value="ECO:0007669"/>
    <property type="project" value="TreeGrafter"/>
</dbReference>
<dbReference type="GO" id="GO:0032790">
    <property type="term" value="P:ribosome disassembly"/>
    <property type="evidence" value="ECO:0007669"/>
    <property type="project" value="TreeGrafter"/>
</dbReference>
<dbReference type="AlphaFoldDB" id="S9RM55"/>
<dbReference type="Proteomes" id="UP000016088">
    <property type="component" value="Unassembled WGS sequence"/>
</dbReference>